<feature type="transmembrane region" description="Helical" evidence="14">
    <location>
        <begin position="167"/>
        <end position="189"/>
    </location>
</feature>
<dbReference type="GO" id="GO:0005524">
    <property type="term" value="F:ATP binding"/>
    <property type="evidence" value="ECO:0007669"/>
    <property type="project" value="UniProtKB-KW"/>
</dbReference>
<dbReference type="InterPro" id="IPR003594">
    <property type="entry name" value="HATPase_dom"/>
</dbReference>
<evidence type="ECO:0000313" key="17">
    <source>
        <dbReference type="EMBL" id="HIT85800.1"/>
    </source>
</evidence>
<evidence type="ECO:0000259" key="15">
    <source>
        <dbReference type="PROSITE" id="PS50109"/>
    </source>
</evidence>
<dbReference type="InterPro" id="IPR050398">
    <property type="entry name" value="HssS/ArlS-like"/>
</dbReference>
<evidence type="ECO:0000256" key="8">
    <source>
        <dbReference type="ARBA" id="ARBA00022741"/>
    </source>
</evidence>
<evidence type="ECO:0000256" key="1">
    <source>
        <dbReference type="ARBA" id="ARBA00000085"/>
    </source>
</evidence>
<dbReference type="EC" id="2.7.13.3" evidence="3"/>
<dbReference type="SUPFAM" id="SSF47384">
    <property type="entry name" value="Homodimeric domain of signal transducing histidine kinase"/>
    <property type="match status" value="1"/>
</dbReference>
<comment type="catalytic activity">
    <reaction evidence="1">
        <text>ATP + protein L-histidine = ADP + protein N-phospho-L-histidine.</text>
        <dbReference type="EC" id="2.7.13.3"/>
    </reaction>
</comment>
<dbReference type="Gene3D" id="3.30.565.10">
    <property type="entry name" value="Histidine kinase-like ATPase, C-terminal domain"/>
    <property type="match status" value="1"/>
</dbReference>
<comment type="subcellular location">
    <subcellularLocation>
        <location evidence="2">Cell membrane</location>
        <topology evidence="2">Multi-pass membrane protein</topology>
    </subcellularLocation>
</comment>
<dbReference type="GO" id="GO:0000155">
    <property type="term" value="F:phosphorelay sensor kinase activity"/>
    <property type="evidence" value="ECO:0007669"/>
    <property type="project" value="InterPro"/>
</dbReference>
<dbReference type="SMART" id="SM00388">
    <property type="entry name" value="HisKA"/>
    <property type="match status" value="1"/>
</dbReference>
<dbReference type="PANTHER" id="PTHR45528">
    <property type="entry name" value="SENSOR HISTIDINE KINASE CPXA"/>
    <property type="match status" value="1"/>
</dbReference>
<dbReference type="Pfam" id="PF00672">
    <property type="entry name" value="HAMP"/>
    <property type="match status" value="1"/>
</dbReference>
<dbReference type="AlphaFoldDB" id="A0A9D1KQL8"/>
<sequence>MRFTMTATYFAVILVTLVLMCVYVIGFLSENLYNTEKVDMFAKANVISMSVAEQWADNPQLSALRFEGIVNNSLAGTSIRGVITNTAYTVLYDTNKESALVGKAFMRDVLKQGIDGEQAEAYSEANGIKLLMVSVPVEKNGSIVGGVYLAKTVSGIESTISETSASLMIFSAMIVALIGMLSFGLSYIITAPLAEFTRAAREISKGNFKYRIKVRGTHEITQMAETLNYMCDELGLLEEKRRKFVSDASHELKTPMAGIKLICDSLVQAPNADPEMIKEFLSDMSEEVDRLTRIINRLLVLTKLDGAVSIKPEPVDIKALADRVVRKLEGMAAAKSINIHRLYAEKEFEPAVLDRDKIYEAVYNIADNAIKYTPEGGDVYIDIQLRDTFTVIRIEDTGGGIPESERERVFERFYRLDDSRSRETGGTGLGLAIAKEAVTMHGGTIEIADGAEGGCAFIIILPSVPYTEARG</sequence>
<comment type="caution">
    <text evidence="17">The sequence shown here is derived from an EMBL/GenBank/DDBJ whole genome shotgun (WGS) entry which is preliminary data.</text>
</comment>
<dbReference type="PROSITE" id="PS50109">
    <property type="entry name" value="HIS_KIN"/>
    <property type="match status" value="1"/>
</dbReference>
<feature type="transmembrane region" description="Helical" evidence="14">
    <location>
        <begin position="6"/>
        <end position="28"/>
    </location>
</feature>
<dbReference type="InterPro" id="IPR003660">
    <property type="entry name" value="HAMP_dom"/>
</dbReference>
<dbReference type="FunFam" id="3.30.565.10:FF:000006">
    <property type="entry name" value="Sensor histidine kinase WalK"/>
    <property type="match status" value="1"/>
</dbReference>
<evidence type="ECO:0000256" key="7">
    <source>
        <dbReference type="ARBA" id="ARBA00022692"/>
    </source>
</evidence>
<dbReference type="Pfam" id="PF00512">
    <property type="entry name" value="HisKA"/>
    <property type="match status" value="1"/>
</dbReference>
<dbReference type="SMART" id="SM00304">
    <property type="entry name" value="HAMP"/>
    <property type="match status" value="1"/>
</dbReference>
<evidence type="ECO:0000256" key="9">
    <source>
        <dbReference type="ARBA" id="ARBA00022777"/>
    </source>
</evidence>
<dbReference type="EMBL" id="DVLU01000079">
    <property type="protein sequence ID" value="HIT85800.1"/>
    <property type="molecule type" value="Genomic_DNA"/>
</dbReference>
<dbReference type="PROSITE" id="PS50885">
    <property type="entry name" value="HAMP"/>
    <property type="match status" value="1"/>
</dbReference>
<evidence type="ECO:0000259" key="16">
    <source>
        <dbReference type="PROSITE" id="PS50885"/>
    </source>
</evidence>
<keyword evidence="9" id="KW-0418">Kinase</keyword>
<name>A0A9D1KQL8_9FIRM</name>
<evidence type="ECO:0000256" key="3">
    <source>
        <dbReference type="ARBA" id="ARBA00012438"/>
    </source>
</evidence>
<keyword evidence="6" id="KW-0808">Transferase</keyword>
<dbReference type="SUPFAM" id="SSF103190">
    <property type="entry name" value="Sensory domain-like"/>
    <property type="match status" value="1"/>
</dbReference>
<evidence type="ECO:0000256" key="14">
    <source>
        <dbReference type="SAM" id="Phobius"/>
    </source>
</evidence>
<feature type="domain" description="HAMP" evidence="16">
    <location>
        <begin position="187"/>
        <end position="239"/>
    </location>
</feature>
<keyword evidence="12" id="KW-0902">Two-component regulatory system</keyword>
<dbReference type="PANTHER" id="PTHR45528:SF1">
    <property type="entry name" value="SENSOR HISTIDINE KINASE CPXA"/>
    <property type="match status" value="1"/>
</dbReference>
<keyword evidence="8" id="KW-0547">Nucleotide-binding</keyword>
<keyword evidence="10" id="KW-0067">ATP-binding</keyword>
<keyword evidence="11 14" id="KW-1133">Transmembrane helix</keyword>
<evidence type="ECO:0000256" key="6">
    <source>
        <dbReference type="ARBA" id="ARBA00022679"/>
    </source>
</evidence>
<dbReference type="CDD" id="cd00075">
    <property type="entry name" value="HATPase"/>
    <property type="match status" value="1"/>
</dbReference>
<organism evidence="17 18">
    <name type="scientific">Candidatus Ornithomonoglobus intestinigallinarum</name>
    <dbReference type="NCBI Taxonomy" id="2840894"/>
    <lineage>
        <taxon>Bacteria</taxon>
        <taxon>Bacillati</taxon>
        <taxon>Bacillota</taxon>
        <taxon>Clostridia</taxon>
        <taxon>Candidatus Ornithomonoglobus</taxon>
    </lineage>
</organism>
<evidence type="ECO:0000256" key="5">
    <source>
        <dbReference type="ARBA" id="ARBA00022553"/>
    </source>
</evidence>
<dbReference type="InterPro" id="IPR004358">
    <property type="entry name" value="Sig_transdc_His_kin-like_C"/>
</dbReference>
<dbReference type="Pfam" id="PF02518">
    <property type="entry name" value="HATPase_c"/>
    <property type="match status" value="1"/>
</dbReference>
<keyword evidence="4" id="KW-1003">Cell membrane</keyword>
<dbReference type="Proteomes" id="UP000824165">
    <property type="component" value="Unassembled WGS sequence"/>
</dbReference>
<evidence type="ECO:0000256" key="2">
    <source>
        <dbReference type="ARBA" id="ARBA00004651"/>
    </source>
</evidence>
<dbReference type="InterPro" id="IPR003661">
    <property type="entry name" value="HisK_dim/P_dom"/>
</dbReference>
<dbReference type="SMART" id="SM00387">
    <property type="entry name" value="HATPase_c"/>
    <property type="match status" value="1"/>
</dbReference>
<protein>
    <recommendedName>
        <fullName evidence="3">histidine kinase</fullName>
        <ecNumber evidence="3">2.7.13.3</ecNumber>
    </recommendedName>
</protein>
<dbReference type="Gene3D" id="1.10.287.130">
    <property type="match status" value="1"/>
</dbReference>
<dbReference type="CDD" id="cd00082">
    <property type="entry name" value="HisKA"/>
    <property type="match status" value="1"/>
</dbReference>
<accession>A0A9D1KQL8</accession>
<dbReference type="GO" id="GO:0005886">
    <property type="term" value="C:plasma membrane"/>
    <property type="evidence" value="ECO:0007669"/>
    <property type="project" value="UniProtKB-SubCell"/>
</dbReference>
<dbReference type="CDD" id="cd06225">
    <property type="entry name" value="HAMP"/>
    <property type="match status" value="1"/>
</dbReference>
<keyword evidence="5" id="KW-0597">Phosphoprotein</keyword>
<evidence type="ECO:0000256" key="13">
    <source>
        <dbReference type="ARBA" id="ARBA00023136"/>
    </source>
</evidence>
<dbReference type="PRINTS" id="PR00344">
    <property type="entry name" value="BCTRLSENSOR"/>
</dbReference>
<gene>
    <name evidence="17" type="ORF">IAA60_07850</name>
</gene>
<dbReference type="InterPro" id="IPR029151">
    <property type="entry name" value="Sensor-like_sf"/>
</dbReference>
<dbReference type="InterPro" id="IPR005467">
    <property type="entry name" value="His_kinase_dom"/>
</dbReference>
<dbReference type="Gene3D" id="6.10.340.10">
    <property type="match status" value="1"/>
</dbReference>
<reference evidence="17" key="1">
    <citation type="submission" date="2020-10" db="EMBL/GenBank/DDBJ databases">
        <authorList>
            <person name="Gilroy R."/>
        </authorList>
    </citation>
    <scope>NUCLEOTIDE SEQUENCE</scope>
    <source>
        <strain evidence="17">CHK181-108</strain>
    </source>
</reference>
<reference evidence="17" key="2">
    <citation type="journal article" date="2021" name="PeerJ">
        <title>Extensive microbial diversity within the chicken gut microbiome revealed by metagenomics and culture.</title>
        <authorList>
            <person name="Gilroy R."/>
            <person name="Ravi A."/>
            <person name="Getino M."/>
            <person name="Pursley I."/>
            <person name="Horton D.L."/>
            <person name="Alikhan N.F."/>
            <person name="Baker D."/>
            <person name="Gharbi K."/>
            <person name="Hall N."/>
            <person name="Watson M."/>
            <person name="Adriaenssens E.M."/>
            <person name="Foster-Nyarko E."/>
            <person name="Jarju S."/>
            <person name="Secka A."/>
            <person name="Antonio M."/>
            <person name="Oren A."/>
            <person name="Chaudhuri R.R."/>
            <person name="La Ragione R."/>
            <person name="Hildebrand F."/>
            <person name="Pallen M.J."/>
        </authorList>
    </citation>
    <scope>NUCLEOTIDE SEQUENCE</scope>
    <source>
        <strain evidence="17">CHK181-108</strain>
    </source>
</reference>
<feature type="domain" description="Histidine kinase" evidence="15">
    <location>
        <begin position="247"/>
        <end position="465"/>
    </location>
</feature>
<evidence type="ECO:0000256" key="11">
    <source>
        <dbReference type="ARBA" id="ARBA00022989"/>
    </source>
</evidence>
<dbReference type="FunFam" id="1.10.287.130:FF:000001">
    <property type="entry name" value="Two-component sensor histidine kinase"/>
    <property type="match status" value="1"/>
</dbReference>
<proteinExistence type="predicted"/>
<dbReference type="InterPro" id="IPR036097">
    <property type="entry name" value="HisK_dim/P_sf"/>
</dbReference>
<keyword evidence="13 14" id="KW-0472">Membrane</keyword>
<dbReference type="SUPFAM" id="SSF158472">
    <property type="entry name" value="HAMP domain-like"/>
    <property type="match status" value="1"/>
</dbReference>
<evidence type="ECO:0000313" key="18">
    <source>
        <dbReference type="Proteomes" id="UP000824165"/>
    </source>
</evidence>
<keyword evidence="7 14" id="KW-0812">Transmembrane</keyword>
<dbReference type="InterPro" id="IPR036890">
    <property type="entry name" value="HATPase_C_sf"/>
</dbReference>
<dbReference type="SUPFAM" id="SSF55874">
    <property type="entry name" value="ATPase domain of HSP90 chaperone/DNA topoisomerase II/histidine kinase"/>
    <property type="match status" value="1"/>
</dbReference>
<evidence type="ECO:0000256" key="10">
    <source>
        <dbReference type="ARBA" id="ARBA00022840"/>
    </source>
</evidence>
<evidence type="ECO:0000256" key="4">
    <source>
        <dbReference type="ARBA" id="ARBA00022475"/>
    </source>
</evidence>
<evidence type="ECO:0000256" key="12">
    <source>
        <dbReference type="ARBA" id="ARBA00023012"/>
    </source>
</evidence>